<keyword evidence="2" id="KW-1185">Reference proteome</keyword>
<dbReference type="RefSeq" id="WP_284243982.1">
    <property type="nucleotide sequence ID" value="NZ_BSST01000001.1"/>
</dbReference>
<gene>
    <name evidence="1" type="ORF">tinsulaeT_14300</name>
</gene>
<protein>
    <submittedName>
        <fullName evidence="1">Uncharacterized protein</fullName>
    </submittedName>
</protein>
<organism evidence="1 2">
    <name type="scientific">Thalassotalea insulae</name>
    <dbReference type="NCBI Taxonomy" id="2056778"/>
    <lineage>
        <taxon>Bacteria</taxon>
        <taxon>Pseudomonadati</taxon>
        <taxon>Pseudomonadota</taxon>
        <taxon>Gammaproteobacteria</taxon>
        <taxon>Alteromonadales</taxon>
        <taxon>Colwelliaceae</taxon>
        <taxon>Thalassotalea</taxon>
    </lineage>
</organism>
<name>A0ABQ6GQ39_9GAMM</name>
<reference evidence="1 2" key="1">
    <citation type="submission" date="2023-03" db="EMBL/GenBank/DDBJ databases">
        <title>Draft genome sequence of Thalassotalea insulae KCTC 62186T.</title>
        <authorList>
            <person name="Sawabe T."/>
        </authorList>
    </citation>
    <scope>NUCLEOTIDE SEQUENCE [LARGE SCALE GENOMIC DNA]</scope>
    <source>
        <strain evidence="1 2">KCTC 62186</strain>
    </source>
</reference>
<sequence>MSPEQLRTLQKLSHMFEEGLAGPKEIKLLSELLATINHHKDFLEEQNIQCLNKIMEPF</sequence>
<dbReference type="Proteomes" id="UP001157186">
    <property type="component" value="Unassembled WGS sequence"/>
</dbReference>
<dbReference type="EMBL" id="BSST01000001">
    <property type="protein sequence ID" value="GLX78090.1"/>
    <property type="molecule type" value="Genomic_DNA"/>
</dbReference>
<proteinExistence type="predicted"/>
<evidence type="ECO:0000313" key="2">
    <source>
        <dbReference type="Proteomes" id="UP001157186"/>
    </source>
</evidence>
<comment type="caution">
    <text evidence="1">The sequence shown here is derived from an EMBL/GenBank/DDBJ whole genome shotgun (WGS) entry which is preliminary data.</text>
</comment>
<accession>A0ABQ6GQ39</accession>
<evidence type="ECO:0000313" key="1">
    <source>
        <dbReference type="EMBL" id="GLX78090.1"/>
    </source>
</evidence>